<evidence type="ECO:0000256" key="2">
    <source>
        <dbReference type="ARBA" id="ARBA00022552"/>
    </source>
</evidence>
<comment type="catalytic activity">
    <reaction evidence="7">
        <text>AMP + ATP = 2 ADP</text>
        <dbReference type="Rhea" id="RHEA:12973"/>
        <dbReference type="ChEBI" id="CHEBI:30616"/>
        <dbReference type="ChEBI" id="CHEBI:456215"/>
        <dbReference type="ChEBI" id="CHEBI:456216"/>
        <dbReference type="EC" id="2.7.4.3"/>
    </reaction>
</comment>
<feature type="binding site" evidence="7">
    <location>
        <position position="111"/>
    </location>
    <ligand>
        <name>ATP</name>
        <dbReference type="ChEBI" id="CHEBI:30616"/>
    </ligand>
</feature>
<dbReference type="HAMAP" id="MF_00039">
    <property type="entry name" value="Adenylate_kinase_AK6"/>
    <property type="match status" value="1"/>
</dbReference>
<dbReference type="KEGG" id="thg:TCELL_0511"/>
<accession>I3TDU8</accession>
<feature type="binding site" evidence="7">
    <location>
        <position position="19"/>
    </location>
    <ligand>
        <name>ATP</name>
        <dbReference type="ChEBI" id="CHEBI:30616"/>
    </ligand>
</feature>
<evidence type="ECO:0000256" key="1">
    <source>
        <dbReference type="ARBA" id="ARBA00022517"/>
    </source>
</evidence>
<keyword evidence="6 7" id="KW-0067">ATP-binding</keyword>
<dbReference type="FunCoup" id="I3TDU8">
    <property type="interactions" value="123"/>
</dbReference>
<dbReference type="HOGENOM" id="CLU_079096_0_0_2"/>
<comment type="caution">
    <text evidence="7">Lacks conserved residue(s) required for the propagation of feature annotation.</text>
</comment>
<dbReference type="GeneID" id="13012809"/>
<feature type="binding site" evidence="7">
    <location>
        <position position="18"/>
    </location>
    <ligand>
        <name>ATP</name>
        <dbReference type="ChEBI" id="CHEBI:30616"/>
    </ligand>
</feature>
<reference evidence="8 9" key="1">
    <citation type="journal article" date="2012" name="J. Bacteriol.">
        <title>Complete genome sequence of the hyperthermophilic cellulolytic Crenarchaeon 'Thermogladius cellulolyticus' 1633.</title>
        <authorList>
            <person name="Mardanov A.V."/>
            <person name="Kochetkova T.V."/>
            <person name="Beletsky A.V."/>
            <person name="Bonch-Osmolovskaya E.A."/>
            <person name="Ravin N.V."/>
            <person name="Skryabin K.G."/>
        </authorList>
    </citation>
    <scope>NUCLEOTIDE SEQUENCE [LARGE SCALE GENOMIC DNA]</scope>
    <source>
        <strain evidence="9">DSM 22663 / VKM B-2946 / 1633</strain>
    </source>
</reference>
<gene>
    <name evidence="8" type="ordered locus">TCELL_0511</name>
</gene>
<keyword evidence="4 7" id="KW-0547">Nucleotide-binding</keyword>
<comment type="subunit">
    <text evidence="7">Interacts with uS11. Not a structural component of 40S pre-ribosomes, but transiently interacts with them by binding to uS11.</text>
</comment>
<dbReference type="InterPro" id="IPR020618">
    <property type="entry name" value="Adenyl_kinase_AK6"/>
</dbReference>
<dbReference type="eggNOG" id="arCOG01038">
    <property type="taxonomic scope" value="Archaea"/>
</dbReference>
<proteinExistence type="inferred from homology"/>
<dbReference type="Gene3D" id="3.40.50.300">
    <property type="entry name" value="P-loop containing nucleotide triphosphate hydrolases"/>
    <property type="match status" value="1"/>
</dbReference>
<evidence type="ECO:0000313" key="8">
    <source>
        <dbReference type="EMBL" id="AFK50936.1"/>
    </source>
</evidence>
<comment type="catalytic activity">
    <reaction evidence="7">
        <text>ATP + H2O = ADP + phosphate + H(+)</text>
        <dbReference type="Rhea" id="RHEA:13065"/>
        <dbReference type="ChEBI" id="CHEBI:15377"/>
        <dbReference type="ChEBI" id="CHEBI:15378"/>
        <dbReference type="ChEBI" id="CHEBI:30616"/>
        <dbReference type="ChEBI" id="CHEBI:43474"/>
        <dbReference type="ChEBI" id="CHEBI:456216"/>
    </reaction>
</comment>
<evidence type="ECO:0000256" key="4">
    <source>
        <dbReference type="ARBA" id="ARBA00022741"/>
    </source>
</evidence>
<evidence type="ECO:0000313" key="9">
    <source>
        <dbReference type="Proteomes" id="UP000005270"/>
    </source>
</evidence>
<comment type="function">
    <text evidence="7">Broad-specificity nucleoside monophosphate (NMP) kinase that catalyzes the reversible transfer of the terminal phosphate group between nucleoside triphosphates and monophosphates. Has also ATPase activity. Involved in the late maturation steps of the 30S ribosomal particles, specifically 16S rRNA maturation. While NMP activity is not required for ribosome maturation, ATPase activity is. Associates transiently with small ribosomal subunit protein uS11. ATP hydrolysis breaks the interaction with uS11. May temporarily remove uS11 from the ribosome to enable a conformational change of the ribosomal RNA that is needed for the final maturation step of the small ribosomal subunit.</text>
</comment>
<organism evidence="8 9">
    <name type="scientific">Thermogladius calderae (strain DSM 22663 / VKM B-2946 / 1633)</name>
    <dbReference type="NCBI Taxonomy" id="1184251"/>
    <lineage>
        <taxon>Archaea</taxon>
        <taxon>Thermoproteota</taxon>
        <taxon>Thermoprotei</taxon>
        <taxon>Desulfurococcales</taxon>
        <taxon>Desulfurococcaceae</taxon>
        <taxon>Thermogladius</taxon>
    </lineage>
</organism>
<sequence length="198" mass="21882">MPGFKCLVVAGTPGVGKSTVSRLLAERIGGTHVDLSELVVREGLYDYYDPETNSYVISEERVSARVRELCESSSGTVISTHYPEVLDSKVVDLVVVLRLDPRVLITRLRKRGWNDKKVAENVMAEVLSVVLTNVVARFGTGKVVEVDVTGKTPEEVVDELLRKVREGAAPAGYVDWLSVVDPSFIEELERVLEREPEA</sequence>
<keyword evidence="9" id="KW-1185">Reference proteome</keyword>
<evidence type="ECO:0000256" key="5">
    <source>
        <dbReference type="ARBA" id="ARBA00022777"/>
    </source>
</evidence>
<dbReference type="AlphaFoldDB" id="I3TDU8"/>
<evidence type="ECO:0000256" key="7">
    <source>
        <dbReference type="HAMAP-Rule" id="MF_00039"/>
    </source>
</evidence>
<dbReference type="InParanoid" id="I3TDU8"/>
<name>I3TDU8_THEC1</name>
<evidence type="ECO:0000256" key="6">
    <source>
        <dbReference type="ARBA" id="ARBA00022840"/>
    </source>
</evidence>
<dbReference type="OrthoDB" id="8730at2157"/>
<dbReference type="SUPFAM" id="SSF52540">
    <property type="entry name" value="P-loop containing nucleoside triphosphate hydrolases"/>
    <property type="match status" value="1"/>
</dbReference>
<protein>
    <recommendedName>
        <fullName evidence="7">Putative adenylate kinase</fullName>
        <shortName evidence="7">AK</shortName>
        <ecNumber evidence="7">2.7.4.3</ecNumber>
    </recommendedName>
    <alternativeName>
        <fullName evidence="7">ATP-AMP transphosphorylase</fullName>
    </alternativeName>
</protein>
<keyword evidence="2 7" id="KW-0698">rRNA processing</keyword>
<feature type="binding site" evidence="7">
    <location>
        <position position="14"/>
    </location>
    <ligand>
        <name>ATP</name>
        <dbReference type="ChEBI" id="CHEBI:30616"/>
    </ligand>
</feature>
<dbReference type="GO" id="GO:0004017">
    <property type="term" value="F:AMP kinase activity"/>
    <property type="evidence" value="ECO:0007669"/>
    <property type="project" value="UniProtKB-UniRule"/>
</dbReference>
<dbReference type="Pfam" id="PF13238">
    <property type="entry name" value="AAA_18"/>
    <property type="match status" value="1"/>
</dbReference>
<dbReference type="GO" id="GO:0042274">
    <property type="term" value="P:ribosomal small subunit biogenesis"/>
    <property type="evidence" value="ECO:0007669"/>
    <property type="project" value="UniProtKB-UniRule"/>
</dbReference>
<dbReference type="EMBL" id="CP003531">
    <property type="protein sequence ID" value="AFK50936.1"/>
    <property type="molecule type" value="Genomic_DNA"/>
</dbReference>
<feature type="binding site" evidence="7">
    <location>
        <position position="16"/>
    </location>
    <ligand>
        <name>ATP</name>
        <dbReference type="ChEBI" id="CHEBI:30616"/>
    </ligand>
</feature>
<comment type="similarity">
    <text evidence="7">Belongs to the adenylate kinase family. AK6 subfamily.</text>
</comment>
<keyword evidence="3 7" id="KW-0808">Transferase</keyword>
<feature type="binding site" evidence="7">
    <location>
        <position position="151"/>
    </location>
    <ligand>
        <name>ATP</name>
        <dbReference type="ChEBI" id="CHEBI:30616"/>
    </ligand>
</feature>
<dbReference type="RefSeq" id="WP_014737186.1">
    <property type="nucleotide sequence ID" value="NC_017954.1"/>
</dbReference>
<evidence type="ECO:0000256" key="3">
    <source>
        <dbReference type="ARBA" id="ARBA00022679"/>
    </source>
</evidence>
<dbReference type="PANTHER" id="PTHR12595">
    <property type="entry name" value="POS9-ACTIVATING FACTOR FAP7-RELATED"/>
    <property type="match status" value="1"/>
</dbReference>
<keyword evidence="5 7" id="KW-0418">Kinase</keyword>
<dbReference type="GO" id="GO:0006364">
    <property type="term" value="P:rRNA processing"/>
    <property type="evidence" value="ECO:0007669"/>
    <property type="project" value="UniProtKB-KW"/>
</dbReference>
<dbReference type="Proteomes" id="UP000005270">
    <property type="component" value="Chromosome"/>
</dbReference>
<dbReference type="EC" id="2.7.4.3" evidence="7"/>
<feature type="binding site" evidence="7">
    <location>
        <position position="17"/>
    </location>
    <ligand>
        <name>ATP</name>
        <dbReference type="ChEBI" id="CHEBI:30616"/>
    </ligand>
</feature>
<dbReference type="InterPro" id="IPR027417">
    <property type="entry name" value="P-loop_NTPase"/>
</dbReference>
<dbReference type="GO" id="GO:0016887">
    <property type="term" value="F:ATP hydrolysis activity"/>
    <property type="evidence" value="ECO:0007669"/>
    <property type="project" value="InterPro"/>
</dbReference>
<feature type="region of interest" description="LID" evidence="7">
    <location>
        <begin position="110"/>
        <end position="120"/>
    </location>
</feature>
<keyword evidence="1 7" id="KW-0690">Ribosome biogenesis</keyword>
<dbReference type="GO" id="GO:0005524">
    <property type="term" value="F:ATP binding"/>
    <property type="evidence" value="ECO:0007669"/>
    <property type="project" value="UniProtKB-UniRule"/>
</dbReference>
<dbReference type="PANTHER" id="PTHR12595:SF0">
    <property type="entry name" value="ADENYLATE KINASE ISOENZYME 6"/>
    <property type="match status" value="1"/>
</dbReference>
<dbReference type="STRING" id="1184251.TCELL_0511"/>